<feature type="transmembrane region" description="Helical" evidence="1">
    <location>
        <begin position="22"/>
        <end position="40"/>
    </location>
</feature>
<keyword evidence="3" id="KW-1185">Reference proteome</keyword>
<protein>
    <recommendedName>
        <fullName evidence="4">Polysaccharide chain length determinant N-terminal domain-containing protein</fullName>
    </recommendedName>
</protein>
<evidence type="ECO:0008006" key="4">
    <source>
        <dbReference type="Google" id="ProtNLM"/>
    </source>
</evidence>
<dbReference type="Proteomes" id="UP000664417">
    <property type="component" value="Unassembled WGS sequence"/>
</dbReference>
<reference evidence="2" key="1">
    <citation type="submission" date="2021-03" db="EMBL/GenBank/DDBJ databases">
        <authorList>
            <person name="Wang G."/>
        </authorList>
    </citation>
    <scope>NUCLEOTIDE SEQUENCE</scope>
    <source>
        <strain evidence="2">KCTC 12899</strain>
    </source>
</reference>
<evidence type="ECO:0000313" key="3">
    <source>
        <dbReference type="Proteomes" id="UP000664417"/>
    </source>
</evidence>
<dbReference type="AlphaFoldDB" id="A0A8J7QH26"/>
<dbReference type="PANTHER" id="PTHR32309">
    <property type="entry name" value="TYROSINE-PROTEIN KINASE"/>
    <property type="match status" value="1"/>
</dbReference>
<dbReference type="GO" id="GO:0004713">
    <property type="term" value="F:protein tyrosine kinase activity"/>
    <property type="evidence" value="ECO:0007669"/>
    <property type="project" value="TreeGrafter"/>
</dbReference>
<dbReference type="RefSeq" id="WP_207862217.1">
    <property type="nucleotide sequence ID" value="NZ_JAFREP010000033.1"/>
</dbReference>
<evidence type="ECO:0000256" key="1">
    <source>
        <dbReference type="SAM" id="Phobius"/>
    </source>
</evidence>
<keyword evidence="1" id="KW-0812">Transmembrane</keyword>
<keyword evidence="1" id="KW-0472">Membrane</keyword>
<organism evidence="2 3">
    <name type="scientific">Acanthopleuribacter pedis</name>
    <dbReference type="NCBI Taxonomy" id="442870"/>
    <lineage>
        <taxon>Bacteria</taxon>
        <taxon>Pseudomonadati</taxon>
        <taxon>Acidobacteriota</taxon>
        <taxon>Holophagae</taxon>
        <taxon>Acanthopleuribacterales</taxon>
        <taxon>Acanthopleuribacteraceae</taxon>
        <taxon>Acanthopleuribacter</taxon>
    </lineage>
</organism>
<sequence length="295" mass="33399">MKEPELLSLADFLYVLWKRKNQALLVFGVVVALGIAYLAVAKKTYRLSGSIYVGRFQTDLLEEGEFVAQKLQDYSFIKKALEMNQVELEVSAMKLQRNIDAHVLNEVRKTKDVGIVLLTVEYHDPEKCHAIFKALTDQLVREHDKLKDDALNVLRSMERFFKVNENELQASIDADEAFAAENLRTPQEGQAWPAHVLARYTISEKREFLKQIIQDRHYLKLEGEAATKSFGTRLSAEPQVPDKHVKPRKAVVLATAVVAAAVLGAVWALFLELVDTQIKPRFRAAKARVEARNAA</sequence>
<proteinExistence type="predicted"/>
<comment type="caution">
    <text evidence="2">The sequence shown here is derived from an EMBL/GenBank/DDBJ whole genome shotgun (WGS) entry which is preliminary data.</text>
</comment>
<name>A0A8J7QH26_9BACT</name>
<evidence type="ECO:0000313" key="2">
    <source>
        <dbReference type="EMBL" id="MBO1322245.1"/>
    </source>
</evidence>
<keyword evidence="1" id="KW-1133">Transmembrane helix</keyword>
<accession>A0A8J7QH26</accession>
<dbReference type="EMBL" id="JAFREP010000033">
    <property type="protein sequence ID" value="MBO1322245.1"/>
    <property type="molecule type" value="Genomic_DNA"/>
</dbReference>
<dbReference type="PANTHER" id="PTHR32309:SF13">
    <property type="entry name" value="FERRIC ENTEROBACTIN TRANSPORT PROTEIN FEPE"/>
    <property type="match status" value="1"/>
</dbReference>
<feature type="transmembrane region" description="Helical" evidence="1">
    <location>
        <begin position="250"/>
        <end position="270"/>
    </location>
</feature>
<dbReference type="GO" id="GO:0005886">
    <property type="term" value="C:plasma membrane"/>
    <property type="evidence" value="ECO:0007669"/>
    <property type="project" value="TreeGrafter"/>
</dbReference>
<gene>
    <name evidence="2" type="ORF">J3U88_27470</name>
</gene>
<dbReference type="InterPro" id="IPR050445">
    <property type="entry name" value="Bact_polysacc_biosynth/exp"/>
</dbReference>